<reference evidence="8 9" key="1">
    <citation type="submission" date="2020-05" db="EMBL/GenBank/DDBJ databases">
        <title>Genomic Encyclopedia of Type Strains, Phase IV (KMG-V): Genome sequencing to study the core and pangenomes of soil and plant-associated prokaryotes.</title>
        <authorList>
            <person name="Whitman W."/>
        </authorList>
    </citation>
    <scope>NUCLEOTIDE SEQUENCE [LARGE SCALE GENOMIC DNA]</scope>
    <source>
        <strain evidence="8 9">C29</strain>
    </source>
</reference>
<accession>A0ABX2G5V5</accession>
<dbReference type="InterPro" id="IPR036388">
    <property type="entry name" value="WH-like_DNA-bd_sf"/>
</dbReference>
<sequence>MPPQPALLPAPLPSPRPAPTSANDTLYLQIAERIAQPIRAGTLARGERIPSVRELARQQGVSLSTVVQAYRTLEDARLIEARPRSGYFVAARAPRLPEPEPSLPPPDSRPVDVSSLGEQVMSLATDPRYISFGAACPSGELFAQDRVRRAVSRAAQRHRASLCRYPIGPGHELLRRAVARHALGLGCQLDARNILVTNGCQEAISLCLRAVTQPGDVVALESPTSFGFLEILESMHLRALEIPTHPRTGLSLDALQLAFDTQPVKAVLAVPTLSNPLGASMPLAERRRLAQMVAERGIPLIEDVLYNDLAEQDDRRRAVKAFDTSGHVMICGSFSKTVAPGIRLGWVEAGRWGAQVRRLKAVHSGGHTELLELAMADLLTQPGHGSAYRQLRTTIAARVDEARGLIAESFPRGTRVTDPAGGFILWIELPGGLDSTALFEACLAERICIAPGTMFSATGRYRHCIRLGVGGRWDEAHRAALRRIGEIARTMAERSAG</sequence>
<feature type="compositionally biased region" description="Pro residues" evidence="6">
    <location>
        <begin position="1"/>
        <end position="18"/>
    </location>
</feature>
<protein>
    <submittedName>
        <fullName evidence="8">DNA-binding transcriptional MocR family regulator</fullName>
    </submittedName>
</protein>
<dbReference type="Gene3D" id="1.10.10.10">
    <property type="entry name" value="Winged helix-like DNA-binding domain superfamily/Winged helix DNA-binding domain"/>
    <property type="match status" value="1"/>
</dbReference>
<evidence type="ECO:0000313" key="9">
    <source>
        <dbReference type="Proteomes" id="UP001516061"/>
    </source>
</evidence>
<dbReference type="CDD" id="cd00609">
    <property type="entry name" value="AAT_like"/>
    <property type="match status" value="1"/>
</dbReference>
<dbReference type="PANTHER" id="PTHR46577">
    <property type="entry name" value="HTH-TYPE TRANSCRIPTIONAL REGULATORY PROTEIN GABR"/>
    <property type="match status" value="1"/>
</dbReference>
<dbReference type="CDD" id="cd07377">
    <property type="entry name" value="WHTH_GntR"/>
    <property type="match status" value="1"/>
</dbReference>
<feature type="domain" description="HTH gntR-type" evidence="7">
    <location>
        <begin position="24"/>
        <end position="92"/>
    </location>
</feature>
<comment type="similarity">
    <text evidence="1">In the C-terminal section; belongs to the class-I pyridoxal-phosphate-dependent aminotransferase family.</text>
</comment>
<evidence type="ECO:0000313" key="8">
    <source>
        <dbReference type="EMBL" id="NRT56750.1"/>
    </source>
</evidence>
<dbReference type="SMART" id="SM00345">
    <property type="entry name" value="HTH_GNTR"/>
    <property type="match status" value="1"/>
</dbReference>
<keyword evidence="5" id="KW-0804">Transcription</keyword>
<keyword evidence="9" id="KW-1185">Reference proteome</keyword>
<dbReference type="PROSITE" id="PS50949">
    <property type="entry name" value="HTH_GNTR"/>
    <property type="match status" value="1"/>
</dbReference>
<dbReference type="RefSeq" id="WP_173805761.1">
    <property type="nucleotide sequence ID" value="NZ_JABSNM010000010.1"/>
</dbReference>
<evidence type="ECO:0000256" key="6">
    <source>
        <dbReference type="SAM" id="MobiDB-lite"/>
    </source>
</evidence>
<feature type="region of interest" description="Disordered" evidence="6">
    <location>
        <begin position="1"/>
        <end position="21"/>
    </location>
</feature>
<evidence type="ECO:0000256" key="4">
    <source>
        <dbReference type="ARBA" id="ARBA00023125"/>
    </source>
</evidence>
<dbReference type="InterPro" id="IPR004839">
    <property type="entry name" value="Aminotransferase_I/II_large"/>
</dbReference>
<proteinExistence type="inferred from homology"/>
<dbReference type="Proteomes" id="UP001516061">
    <property type="component" value="Unassembled WGS sequence"/>
</dbReference>
<evidence type="ECO:0000256" key="1">
    <source>
        <dbReference type="ARBA" id="ARBA00005384"/>
    </source>
</evidence>
<dbReference type="SUPFAM" id="SSF46785">
    <property type="entry name" value="Winged helix' DNA-binding domain"/>
    <property type="match status" value="1"/>
</dbReference>
<comment type="caution">
    <text evidence="8">The sequence shown here is derived from an EMBL/GenBank/DDBJ whole genome shotgun (WGS) entry which is preliminary data.</text>
</comment>
<dbReference type="InterPro" id="IPR036390">
    <property type="entry name" value="WH_DNA-bd_sf"/>
</dbReference>
<dbReference type="InterPro" id="IPR015424">
    <property type="entry name" value="PyrdxlP-dep_Trfase"/>
</dbReference>
<evidence type="ECO:0000256" key="3">
    <source>
        <dbReference type="ARBA" id="ARBA00023015"/>
    </source>
</evidence>
<dbReference type="InterPro" id="IPR000524">
    <property type="entry name" value="Tscrpt_reg_HTH_GntR"/>
</dbReference>
<evidence type="ECO:0000256" key="5">
    <source>
        <dbReference type="ARBA" id="ARBA00023163"/>
    </source>
</evidence>
<keyword evidence="4 8" id="KW-0238">DNA-binding</keyword>
<evidence type="ECO:0000259" key="7">
    <source>
        <dbReference type="PROSITE" id="PS50949"/>
    </source>
</evidence>
<keyword evidence="3" id="KW-0805">Transcription regulation</keyword>
<dbReference type="SUPFAM" id="SSF53383">
    <property type="entry name" value="PLP-dependent transferases"/>
    <property type="match status" value="1"/>
</dbReference>
<dbReference type="Pfam" id="PF00155">
    <property type="entry name" value="Aminotran_1_2"/>
    <property type="match status" value="1"/>
</dbReference>
<dbReference type="InterPro" id="IPR051446">
    <property type="entry name" value="HTH_trans_reg/aminotransferase"/>
</dbReference>
<dbReference type="GO" id="GO:0003677">
    <property type="term" value="F:DNA binding"/>
    <property type="evidence" value="ECO:0007669"/>
    <property type="project" value="UniProtKB-KW"/>
</dbReference>
<dbReference type="EMBL" id="JABSNM010000010">
    <property type="protein sequence ID" value="NRT56750.1"/>
    <property type="molecule type" value="Genomic_DNA"/>
</dbReference>
<name>A0ABX2G5V5_9BURK</name>
<gene>
    <name evidence="8" type="ORF">HNQ01_002497</name>
</gene>
<organism evidence="8 9">
    <name type="scientific">Sphaerotilus uruguayifluvii</name>
    <dbReference type="NCBI Taxonomy" id="2735897"/>
    <lineage>
        <taxon>Bacteria</taxon>
        <taxon>Pseudomonadati</taxon>
        <taxon>Pseudomonadota</taxon>
        <taxon>Betaproteobacteria</taxon>
        <taxon>Burkholderiales</taxon>
        <taxon>Sphaerotilaceae</taxon>
        <taxon>Sphaerotilus</taxon>
    </lineage>
</organism>
<dbReference type="Gene3D" id="3.40.640.10">
    <property type="entry name" value="Type I PLP-dependent aspartate aminotransferase-like (Major domain)"/>
    <property type="match status" value="1"/>
</dbReference>
<dbReference type="InterPro" id="IPR015421">
    <property type="entry name" value="PyrdxlP-dep_Trfase_major"/>
</dbReference>
<dbReference type="InterPro" id="IPR015422">
    <property type="entry name" value="PyrdxlP-dep_Trfase_small"/>
</dbReference>
<dbReference type="PANTHER" id="PTHR46577:SF2">
    <property type="entry name" value="TRANSCRIPTIONAL REGULATORY PROTEIN"/>
    <property type="match status" value="1"/>
</dbReference>
<keyword evidence="2" id="KW-0663">Pyridoxal phosphate</keyword>
<evidence type="ECO:0000256" key="2">
    <source>
        <dbReference type="ARBA" id="ARBA00022898"/>
    </source>
</evidence>
<dbReference type="Gene3D" id="3.90.1150.10">
    <property type="entry name" value="Aspartate Aminotransferase, domain 1"/>
    <property type="match status" value="1"/>
</dbReference>
<dbReference type="Pfam" id="PF00392">
    <property type="entry name" value="GntR"/>
    <property type="match status" value="1"/>
</dbReference>